<dbReference type="GO" id="GO:0034480">
    <property type="term" value="F:phosphatidylcholine phospholipase C activity"/>
    <property type="evidence" value="ECO:0007669"/>
    <property type="project" value="UniProtKB-EC"/>
</dbReference>
<dbReference type="InterPro" id="IPR017850">
    <property type="entry name" value="Alkaline_phosphatase_core_sf"/>
</dbReference>
<proteinExistence type="predicted"/>
<name>A0A0F4Z233_RASE3</name>
<keyword evidence="4" id="KW-1185">Reference proteome</keyword>
<organism evidence="3 4">
    <name type="scientific">Rasamsonia emersonii (strain ATCC 16479 / CBS 393.64 / IMI 116815)</name>
    <dbReference type="NCBI Taxonomy" id="1408163"/>
    <lineage>
        <taxon>Eukaryota</taxon>
        <taxon>Fungi</taxon>
        <taxon>Dikarya</taxon>
        <taxon>Ascomycota</taxon>
        <taxon>Pezizomycotina</taxon>
        <taxon>Eurotiomycetes</taxon>
        <taxon>Eurotiomycetidae</taxon>
        <taxon>Eurotiales</taxon>
        <taxon>Trichocomaceae</taxon>
        <taxon>Rasamsonia</taxon>
    </lineage>
</organism>
<dbReference type="Pfam" id="PF04185">
    <property type="entry name" value="Phosphoesterase"/>
    <property type="match status" value="1"/>
</dbReference>
<evidence type="ECO:0000256" key="2">
    <source>
        <dbReference type="SAM" id="SignalP"/>
    </source>
</evidence>
<comment type="caution">
    <text evidence="3">The sequence shown here is derived from an EMBL/GenBank/DDBJ whole genome shotgun (WGS) entry which is preliminary data.</text>
</comment>
<keyword evidence="1 3" id="KW-0378">Hydrolase</keyword>
<protein>
    <submittedName>
        <fullName evidence="3">Phospholipase C</fullName>
        <ecNumber evidence="3">3.1.4.3</ecNumber>
    </submittedName>
</protein>
<evidence type="ECO:0000313" key="3">
    <source>
        <dbReference type="EMBL" id="KKA24126.1"/>
    </source>
</evidence>
<dbReference type="CDD" id="cd16014">
    <property type="entry name" value="PLC"/>
    <property type="match status" value="1"/>
</dbReference>
<feature type="chain" id="PRO_5002482309" evidence="2">
    <location>
        <begin position="21"/>
        <end position="632"/>
    </location>
</feature>
<dbReference type="Gene3D" id="3.40.720.10">
    <property type="entry name" value="Alkaline Phosphatase, subunit A"/>
    <property type="match status" value="2"/>
</dbReference>
<feature type="signal peptide" evidence="2">
    <location>
        <begin position="1"/>
        <end position="20"/>
    </location>
</feature>
<dbReference type="PANTHER" id="PTHR31956">
    <property type="entry name" value="NON-SPECIFIC PHOSPHOLIPASE C4-RELATED"/>
    <property type="match status" value="1"/>
</dbReference>
<accession>A0A0F4Z233</accession>
<sequence length="632" mass="69987">MAIMLGLVLGLLIASGPVYAGSLKDIEHVVIFMQENRSWNSYFGTMAGVRGFNDPNVQVNPDGLPVWYQQVDPDMSNKTKTLLPWYLGYLGGDWPEAIQCMVAGDNGYQDNHAALNSGLNNHWARNNTPWSWGYLKRSDIPVQFAIAEGWTSGDMYQEGQVTATNPNRVTLVSGSINAPGSPQSPDQGGVYIDNNETPGCEKPNVSCYPLKWKTIYEFYEEAGVSWQVYQDTDNFDDNPLAWFEQFQNAPKGSALAQKGMSYVGLDTFYDAAAKGDLPQISFIVGPMELSEHPPYMPKDGAWLQQQVVNAVVNSPKYNSTVLMISYDETGGFGDHVPPFHSPPGTPGEWIEDPLGYFGDVFVGPGFRVPFYIISPWTRGNRVFTERADHNSQILFLEEWLTAKGYQNVKTDQMVAWRREHMSNLVNAFDFDHPDYSIPSIPKAPEPHVNSNGGWDGTALCEAQHPNTRPPVPYGEQNITTALDFEEGFKEVVGYLTEGRYLVFEKDGVALTNPSANANGTGQVTVSRATKDHRSKNQRWVIHYTRGEESGIFKVSSALDGRYIGAEGRLLPSSQQAQAADVRISFLGNGNGYTVQYADTNSSVVDVGNEGVVTNDARNKPTGFKIWSVSYHD</sequence>
<dbReference type="GeneID" id="25314208"/>
<dbReference type="EMBL" id="LASV01000074">
    <property type="protein sequence ID" value="KKA24126.1"/>
    <property type="molecule type" value="Genomic_DNA"/>
</dbReference>
<evidence type="ECO:0000313" key="4">
    <source>
        <dbReference type="Proteomes" id="UP000053958"/>
    </source>
</evidence>
<dbReference type="PANTHER" id="PTHR31956:SF1">
    <property type="entry name" value="NON-SPECIFIC PHOSPHOLIPASE C1"/>
    <property type="match status" value="1"/>
</dbReference>
<dbReference type="InterPro" id="IPR007312">
    <property type="entry name" value="Phosphoesterase"/>
</dbReference>
<dbReference type="EC" id="3.1.4.3" evidence="3"/>
<reference evidence="3 4" key="1">
    <citation type="submission" date="2015-04" db="EMBL/GenBank/DDBJ databases">
        <authorList>
            <person name="Heijne W.H."/>
            <person name="Fedorova N.D."/>
            <person name="Nierman W.C."/>
            <person name="Vollebregt A.W."/>
            <person name="Zhao Z."/>
            <person name="Wu L."/>
            <person name="Kumar M."/>
            <person name="Stam H."/>
            <person name="van den Berg M.A."/>
            <person name="Pel H.J."/>
        </authorList>
    </citation>
    <scope>NUCLEOTIDE SEQUENCE [LARGE SCALE GENOMIC DNA]</scope>
    <source>
        <strain evidence="3 4">CBS 393.64</strain>
    </source>
</reference>
<keyword evidence="2" id="KW-0732">Signal</keyword>
<dbReference type="AlphaFoldDB" id="A0A0F4Z233"/>
<evidence type="ECO:0000256" key="1">
    <source>
        <dbReference type="ARBA" id="ARBA00022801"/>
    </source>
</evidence>
<gene>
    <name evidence="3" type="ORF">T310_1857</name>
</gene>
<dbReference type="OrthoDB" id="5135119at2759"/>
<dbReference type="Proteomes" id="UP000053958">
    <property type="component" value="Unassembled WGS sequence"/>
</dbReference>
<dbReference type="RefSeq" id="XP_013330738.1">
    <property type="nucleotide sequence ID" value="XM_013475284.1"/>
</dbReference>
<dbReference type="STRING" id="1408163.A0A0F4Z233"/>